<evidence type="ECO:0000313" key="5">
    <source>
        <dbReference type="EMBL" id="PMM73306.1"/>
    </source>
</evidence>
<evidence type="ECO:0000259" key="4">
    <source>
        <dbReference type="PROSITE" id="PS50110"/>
    </source>
</evidence>
<dbReference type="InterPro" id="IPR011006">
    <property type="entry name" value="CheY-like_superfamily"/>
</dbReference>
<keyword evidence="1 2" id="KW-0597">Phosphoprotein</keyword>
<dbReference type="PRINTS" id="PR00038">
    <property type="entry name" value="HTHLUXR"/>
</dbReference>
<reference evidence="6" key="1">
    <citation type="submission" date="2016-07" db="EMBL/GenBank/DDBJ databases">
        <title>Nontailed viruses are major unrecognized killers of bacteria in the ocean.</title>
        <authorList>
            <person name="Kauffman K."/>
            <person name="Hussain F."/>
            <person name="Yang J."/>
            <person name="Arevalo P."/>
            <person name="Brown J."/>
            <person name="Cutler M."/>
            <person name="Kelly L."/>
            <person name="Polz M.F."/>
        </authorList>
    </citation>
    <scope>NUCLEOTIDE SEQUENCE [LARGE SCALE GENOMIC DNA]</scope>
    <source>
        <strain evidence="6">10N.261.46.F8</strain>
    </source>
</reference>
<dbReference type="PROSITE" id="PS50110">
    <property type="entry name" value="RESPONSE_REGULATORY"/>
    <property type="match status" value="1"/>
</dbReference>
<organism evidence="5 6">
    <name type="scientific">Vibrio lentus</name>
    <dbReference type="NCBI Taxonomy" id="136468"/>
    <lineage>
        <taxon>Bacteria</taxon>
        <taxon>Pseudomonadati</taxon>
        <taxon>Pseudomonadota</taxon>
        <taxon>Gammaproteobacteria</taxon>
        <taxon>Vibrionales</taxon>
        <taxon>Vibrionaceae</taxon>
        <taxon>Vibrio</taxon>
    </lineage>
</organism>
<evidence type="ECO:0000259" key="3">
    <source>
        <dbReference type="PROSITE" id="PS50043"/>
    </source>
</evidence>
<dbReference type="InterPro" id="IPR001789">
    <property type="entry name" value="Sig_transdc_resp-reg_receiver"/>
</dbReference>
<dbReference type="Proteomes" id="UP000235406">
    <property type="component" value="Unassembled WGS sequence"/>
</dbReference>
<comment type="caution">
    <text evidence="5">The sequence shown here is derived from an EMBL/GenBank/DDBJ whole genome shotgun (WGS) entry which is preliminary data.</text>
</comment>
<evidence type="ECO:0000313" key="6">
    <source>
        <dbReference type="Proteomes" id="UP000235406"/>
    </source>
</evidence>
<protein>
    <recommendedName>
        <fullName evidence="7">DNA-binding response regulator</fullName>
    </recommendedName>
</protein>
<proteinExistence type="predicted"/>
<name>A0A2N7KCM7_9VIBR</name>
<dbReference type="PANTHER" id="PTHR45566">
    <property type="entry name" value="HTH-TYPE TRANSCRIPTIONAL REGULATOR YHJB-RELATED"/>
    <property type="match status" value="1"/>
</dbReference>
<dbReference type="InterPro" id="IPR036388">
    <property type="entry name" value="WH-like_DNA-bd_sf"/>
</dbReference>
<dbReference type="InterPro" id="IPR051015">
    <property type="entry name" value="EvgA-like"/>
</dbReference>
<dbReference type="InterPro" id="IPR000792">
    <property type="entry name" value="Tscrpt_reg_LuxR_C"/>
</dbReference>
<dbReference type="Pfam" id="PF00196">
    <property type="entry name" value="GerE"/>
    <property type="match status" value="1"/>
</dbReference>
<dbReference type="OrthoDB" id="9796655at2"/>
<dbReference type="SUPFAM" id="SSF52172">
    <property type="entry name" value="CheY-like"/>
    <property type="match status" value="1"/>
</dbReference>
<dbReference type="PROSITE" id="PS50043">
    <property type="entry name" value="HTH_LUXR_2"/>
    <property type="match status" value="1"/>
</dbReference>
<accession>A0A2N7KCM7</accession>
<dbReference type="RefSeq" id="WP_102434484.1">
    <property type="nucleotide sequence ID" value="NZ_CAWNVI010000080.1"/>
</dbReference>
<evidence type="ECO:0000256" key="1">
    <source>
        <dbReference type="ARBA" id="ARBA00022553"/>
    </source>
</evidence>
<feature type="domain" description="HTH luxR-type" evidence="3">
    <location>
        <begin position="136"/>
        <end position="201"/>
    </location>
</feature>
<dbReference type="AlphaFoldDB" id="A0A2N7KCM7"/>
<gene>
    <name evidence="5" type="ORF">BCT49_24895</name>
</gene>
<feature type="modified residue" description="4-aspartylphosphate" evidence="2">
    <location>
        <position position="59"/>
    </location>
</feature>
<dbReference type="Gene3D" id="1.10.10.10">
    <property type="entry name" value="Winged helix-like DNA-binding domain superfamily/Winged helix DNA-binding domain"/>
    <property type="match status" value="1"/>
</dbReference>
<dbReference type="PROSITE" id="PS00622">
    <property type="entry name" value="HTH_LUXR_1"/>
    <property type="match status" value="1"/>
</dbReference>
<dbReference type="CDD" id="cd17535">
    <property type="entry name" value="REC_NarL-like"/>
    <property type="match status" value="1"/>
</dbReference>
<feature type="domain" description="Response regulatory" evidence="4">
    <location>
        <begin position="6"/>
        <end position="124"/>
    </location>
</feature>
<dbReference type="CDD" id="cd06170">
    <property type="entry name" value="LuxR_C_like"/>
    <property type="match status" value="1"/>
</dbReference>
<dbReference type="Pfam" id="PF00072">
    <property type="entry name" value="Response_reg"/>
    <property type="match status" value="1"/>
</dbReference>
<evidence type="ECO:0008006" key="7">
    <source>
        <dbReference type="Google" id="ProtNLM"/>
    </source>
</evidence>
<sequence length="202" mass="23030">MNYKKNIIVIDDHPVVAQAVVDNIESISIDFTVSSFTKSEDAYNYIRNSDVFIDLIILDVQLDQGDGFSFYRRIRSKGFSGKLIFFTTLEGESYIEAARRLGADGYYTKSMSLKLLKQAVIKAIYNKCKSFNFEEKSNIKVKLSQRETLVLSYLLDGLTNKKIAEKLHLSPKTISTYKHRLLQKHGASSLIDLVNIKSLNDR</sequence>
<dbReference type="SMART" id="SM00421">
    <property type="entry name" value="HTH_LUXR"/>
    <property type="match status" value="1"/>
</dbReference>
<dbReference type="GO" id="GO:0006355">
    <property type="term" value="P:regulation of DNA-templated transcription"/>
    <property type="evidence" value="ECO:0007669"/>
    <property type="project" value="InterPro"/>
</dbReference>
<dbReference type="EMBL" id="MCZK01000080">
    <property type="protein sequence ID" value="PMM73306.1"/>
    <property type="molecule type" value="Genomic_DNA"/>
</dbReference>
<dbReference type="PANTHER" id="PTHR45566:SF1">
    <property type="entry name" value="HTH-TYPE TRANSCRIPTIONAL REGULATOR YHJB-RELATED"/>
    <property type="match status" value="1"/>
</dbReference>
<dbReference type="SMART" id="SM00448">
    <property type="entry name" value="REC"/>
    <property type="match status" value="1"/>
</dbReference>
<evidence type="ECO:0000256" key="2">
    <source>
        <dbReference type="PROSITE-ProRule" id="PRU00169"/>
    </source>
</evidence>
<dbReference type="Gene3D" id="3.40.50.2300">
    <property type="match status" value="1"/>
</dbReference>
<dbReference type="InterPro" id="IPR058245">
    <property type="entry name" value="NreC/VraR/RcsB-like_REC"/>
</dbReference>
<dbReference type="GO" id="GO:0000160">
    <property type="term" value="P:phosphorelay signal transduction system"/>
    <property type="evidence" value="ECO:0007669"/>
    <property type="project" value="InterPro"/>
</dbReference>